<dbReference type="SUPFAM" id="SSF55073">
    <property type="entry name" value="Nucleotide cyclase"/>
    <property type="match status" value="1"/>
</dbReference>
<reference evidence="6 7" key="1">
    <citation type="submission" date="2019-12" db="EMBL/GenBank/DDBJ databases">
        <title>Novel species isolated from a subtropical stream in China.</title>
        <authorList>
            <person name="Lu H."/>
        </authorList>
    </citation>
    <scope>NUCLEOTIDE SEQUENCE [LARGE SCALE GENOMIC DNA]</scope>
    <source>
        <strain evidence="6 7">DS3</strain>
    </source>
</reference>
<protein>
    <recommendedName>
        <fullName evidence="1">diguanylate cyclase</fullName>
        <ecNumber evidence="1">2.7.7.65</ecNumber>
    </recommendedName>
</protein>
<feature type="domain" description="GGDEF" evidence="5">
    <location>
        <begin position="865"/>
        <end position="1004"/>
    </location>
</feature>
<feature type="signal peptide" evidence="4">
    <location>
        <begin position="1"/>
        <end position="25"/>
    </location>
</feature>
<dbReference type="Pfam" id="PF00990">
    <property type="entry name" value="GGDEF"/>
    <property type="match status" value="1"/>
</dbReference>
<dbReference type="Gene3D" id="3.30.70.270">
    <property type="match status" value="1"/>
</dbReference>
<dbReference type="InterPro" id="IPR011123">
    <property type="entry name" value="Y_Y_Y"/>
</dbReference>
<proteinExistence type="predicted"/>
<dbReference type="GO" id="GO:1902201">
    <property type="term" value="P:negative regulation of bacterial-type flagellum-dependent cell motility"/>
    <property type="evidence" value="ECO:0007669"/>
    <property type="project" value="TreeGrafter"/>
</dbReference>
<dbReference type="Gene3D" id="2.60.40.10">
    <property type="entry name" value="Immunoglobulins"/>
    <property type="match status" value="1"/>
</dbReference>
<dbReference type="GO" id="GO:0052621">
    <property type="term" value="F:diguanylate cyclase activity"/>
    <property type="evidence" value="ECO:0007669"/>
    <property type="project" value="UniProtKB-EC"/>
</dbReference>
<dbReference type="Proteomes" id="UP000448575">
    <property type="component" value="Unassembled WGS sequence"/>
</dbReference>
<feature type="transmembrane region" description="Helical" evidence="3">
    <location>
        <begin position="773"/>
        <end position="791"/>
    </location>
</feature>
<dbReference type="GO" id="GO:0005886">
    <property type="term" value="C:plasma membrane"/>
    <property type="evidence" value="ECO:0007669"/>
    <property type="project" value="TreeGrafter"/>
</dbReference>
<keyword evidence="4" id="KW-0732">Signal</keyword>
<dbReference type="InterPro" id="IPR050469">
    <property type="entry name" value="Diguanylate_Cyclase"/>
</dbReference>
<dbReference type="SUPFAM" id="SSF63829">
    <property type="entry name" value="Calcium-dependent phosphotriesterase"/>
    <property type="match status" value="1"/>
</dbReference>
<gene>
    <name evidence="6" type="ORF">GTP41_25605</name>
</gene>
<dbReference type="Gene3D" id="2.130.10.10">
    <property type="entry name" value="YVTN repeat-like/Quinoprotein amine dehydrogenase"/>
    <property type="match status" value="3"/>
</dbReference>
<evidence type="ECO:0000256" key="3">
    <source>
        <dbReference type="SAM" id="Phobius"/>
    </source>
</evidence>
<accession>A0A6N9HPY8</accession>
<sequence>MFALRSLLRSALLACLFAGSTMASAQQRPGMVSFARLALPDDVPAHLTTAMAQDAQGLLWIGTQGGLVRYDGYGYQVFRARAGDPQALGGSYIRALHAARDGRLWVGTISSGLSVFDPRTERFTQYRHDPRRPDSLANDRVDGVAELADGSLWLATDGGLSVLDPGSGKFRHYLPGQQLRAVLQDREGRLWVAGQAGLQRWLGEGRFSAPIGPAHATRLFQDSQGRIWIASAREGAARYDPASGQLHPVPNLGHYWVYSIAEPVPGEIWLGTFGQGIDVVDGASLAVLERLRHDSTGVASIGNDRIGALLVDRSGIVWAGTWGGGVARHDPASRAFLKLRHSPANPHGPSHPAIVRALEASDGKLWLGTNGNGVDVLDAEGKLVSGFRPDAKRPDALADGAITCLAQGPDGSLWVATLDGTLHRQRPGQAGFQRLGTAHGLPGGPIRAMLFGADGALWAGAQQGLARIGADGAIRAWRHDPADPASLSGREVESLAFTPDGTLWVGTNHGVNAFDPRSGRAQRIYRDPARFDSLPDNWVPDLMVDRDGRLWLATQAGVAILRSFDGKTAHFDVLSSRLKLPAQPPESLLQDAQGQVWLGSRVRIDPLTWRWRSFDRADGNEFRTLYYASRARMRHGDLLFGSPEGLLRVRPQLLRRWEYQPAVTATALSIDGVEQPGAGVLAARTLLPGQRDLRLEFAAPDFSAPELQHYRYRLDGYDAGWVNVDARQRVAAYTHLPPGDYQLRVQASNRAGQWSPQEWRLQLQVQPAFYQTLWFRSALWLLGALAVFGLFRLRLHQLRRRGAQLERLVSERTAALEATSRRLEQASLTDPLTGLHNRRYLEQTIQADFDLAARRHRSVPPEPHADLVLFMLDLDHFKRVNDEYGHAAGDAVLQQSAAVLRQCMRSSDHIVRWGGEEFLLLARFIERADAPALAEKIRCAIAAHEFTIPGGQVLRKTVSIGFAAFPGMPGRPSALTPQALQRLADAALYAAKHTWRDAWVGVQARSGEAGLSRFLADPASAVAAGDVSLLVPPQRGRVVNWH</sequence>
<dbReference type="EMBL" id="WWCJ01000030">
    <property type="protein sequence ID" value="MYN05476.1"/>
    <property type="molecule type" value="Genomic_DNA"/>
</dbReference>
<dbReference type="InterPro" id="IPR029787">
    <property type="entry name" value="Nucleotide_cyclase"/>
</dbReference>
<evidence type="ECO:0000313" key="6">
    <source>
        <dbReference type="EMBL" id="MYN05476.1"/>
    </source>
</evidence>
<dbReference type="RefSeq" id="WP_161028419.1">
    <property type="nucleotide sequence ID" value="NZ_WWCJ01000030.1"/>
</dbReference>
<dbReference type="EC" id="2.7.7.65" evidence="1"/>
<evidence type="ECO:0000256" key="2">
    <source>
        <dbReference type="ARBA" id="ARBA00034247"/>
    </source>
</evidence>
<dbReference type="FunFam" id="3.30.70.270:FF:000001">
    <property type="entry name" value="Diguanylate cyclase domain protein"/>
    <property type="match status" value="1"/>
</dbReference>
<dbReference type="InterPro" id="IPR043128">
    <property type="entry name" value="Rev_trsase/Diguanyl_cyclase"/>
</dbReference>
<dbReference type="PANTHER" id="PTHR45138:SF9">
    <property type="entry name" value="DIGUANYLATE CYCLASE DGCM-RELATED"/>
    <property type="match status" value="1"/>
</dbReference>
<dbReference type="SMART" id="SM00267">
    <property type="entry name" value="GGDEF"/>
    <property type="match status" value="1"/>
</dbReference>
<dbReference type="Pfam" id="PF07494">
    <property type="entry name" value="Reg_prop"/>
    <property type="match status" value="4"/>
</dbReference>
<evidence type="ECO:0000256" key="4">
    <source>
        <dbReference type="SAM" id="SignalP"/>
    </source>
</evidence>
<comment type="catalytic activity">
    <reaction evidence="2">
        <text>2 GTP = 3',3'-c-di-GMP + 2 diphosphate</text>
        <dbReference type="Rhea" id="RHEA:24898"/>
        <dbReference type="ChEBI" id="CHEBI:33019"/>
        <dbReference type="ChEBI" id="CHEBI:37565"/>
        <dbReference type="ChEBI" id="CHEBI:58805"/>
        <dbReference type="EC" id="2.7.7.65"/>
    </reaction>
</comment>
<dbReference type="InterPro" id="IPR013783">
    <property type="entry name" value="Ig-like_fold"/>
</dbReference>
<dbReference type="InterPro" id="IPR011110">
    <property type="entry name" value="Reg_prop"/>
</dbReference>
<evidence type="ECO:0000259" key="5">
    <source>
        <dbReference type="PROSITE" id="PS50887"/>
    </source>
</evidence>
<dbReference type="Pfam" id="PF07495">
    <property type="entry name" value="Y_Y_Y"/>
    <property type="match status" value="1"/>
</dbReference>
<keyword evidence="3" id="KW-1133">Transmembrane helix</keyword>
<dbReference type="InterPro" id="IPR015943">
    <property type="entry name" value="WD40/YVTN_repeat-like_dom_sf"/>
</dbReference>
<organism evidence="6 7">
    <name type="scientific">Pseudoduganella guangdongensis</name>
    <dbReference type="NCBI Taxonomy" id="2692179"/>
    <lineage>
        <taxon>Bacteria</taxon>
        <taxon>Pseudomonadati</taxon>
        <taxon>Pseudomonadota</taxon>
        <taxon>Betaproteobacteria</taxon>
        <taxon>Burkholderiales</taxon>
        <taxon>Oxalobacteraceae</taxon>
        <taxon>Telluria group</taxon>
        <taxon>Pseudoduganella</taxon>
    </lineage>
</organism>
<keyword evidence="3" id="KW-0472">Membrane</keyword>
<keyword evidence="3" id="KW-0812">Transmembrane</keyword>
<dbReference type="SUPFAM" id="SSF50998">
    <property type="entry name" value="Quinoprotein alcohol dehydrogenase-like"/>
    <property type="match status" value="1"/>
</dbReference>
<keyword evidence="7" id="KW-1185">Reference proteome</keyword>
<dbReference type="GO" id="GO:0043709">
    <property type="term" value="P:cell adhesion involved in single-species biofilm formation"/>
    <property type="evidence" value="ECO:0007669"/>
    <property type="project" value="TreeGrafter"/>
</dbReference>
<feature type="chain" id="PRO_5027069299" description="diguanylate cyclase" evidence="4">
    <location>
        <begin position="26"/>
        <end position="1042"/>
    </location>
</feature>
<dbReference type="PANTHER" id="PTHR45138">
    <property type="entry name" value="REGULATORY COMPONENTS OF SENSORY TRANSDUCTION SYSTEM"/>
    <property type="match status" value="1"/>
</dbReference>
<evidence type="ECO:0000313" key="7">
    <source>
        <dbReference type="Proteomes" id="UP000448575"/>
    </source>
</evidence>
<dbReference type="InterPro" id="IPR011047">
    <property type="entry name" value="Quinoprotein_ADH-like_sf"/>
</dbReference>
<evidence type="ECO:0000256" key="1">
    <source>
        <dbReference type="ARBA" id="ARBA00012528"/>
    </source>
</evidence>
<dbReference type="PROSITE" id="PS50887">
    <property type="entry name" value="GGDEF"/>
    <property type="match status" value="1"/>
</dbReference>
<dbReference type="InterPro" id="IPR000160">
    <property type="entry name" value="GGDEF_dom"/>
</dbReference>
<name>A0A6N9HPY8_9BURK</name>
<comment type="caution">
    <text evidence="6">The sequence shown here is derived from an EMBL/GenBank/DDBJ whole genome shotgun (WGS) entry which is preliminary data.</text>
</comment>
<dbReference type="NCBIfam" id="TIGR00254">
    <property type="entry name" value="GGDEF"/>
    <property type="match status" value="1"/>
</dbReference>
<dbReference type="CDD" id="cd01949">
    <property type="entry name" value="GGDEF"/>
    <property type="match status" value="1"/>
</dbReference>
<dbReference type="AlphaFoldDB" id="A0A6N9HPY8"/>